<comment type="caution">
    <text evidence="2">The sequence shown here is derived from an EMBL/GenBank/DDBJ whole genome shotgun (WGS) entry which is preliminary data.</text>
</comment>
<dbReference type="Pfam" id="PF05742">
    <property type="entry name" value="TANGO2"/>
    <property type="match status" value="1"/>
</dbReference>
<protein>
    <submittedName>
        <fullName evidence="2">NRDE family protein</fullName>
    </submittedName>
</protein>
<accession>A0A7X1FW21</accession>
<dbReference type="PANTHER" id="PTHR17985:SF8">
    <property type="entry name" value="TRANSPORT AND GOLGI ORGANIZATION PROTEIN 2 HOMOLOG"/>
    <property type="match status" value="1"/>
</dbReference>
<dbReference type="PANTHER" id="PTHR17985">
    <property type="entry name" value="SER/THR-RICH PROTEIN T10 IN DGCR REGION"/>
    <property type="match status" value="1"/>
</dbReference>
<name>A0A7X1FW21_9SPHN</name>
<dbReference type="RefSeq" id="WP_185677923.1">
    <property type="nucleotide sequence ID" value="NZ_JACLAX010000002.1"/>
</dbReference>
<keyword evidence="3" id="KW-1185">Reference proteome</keyword>
<reference evidence="2 3" key="1">
    <citation type="submission" date="2020-08" db="EMBL/GenBank/DDBJ databases">
        <title>The genome sequence of type strain Novosphingobium piscinae KCTC 42194.</title>
        <authorList>
            <person name="Liu Y."/>
        </authorList>
    </citation>
    <scope>NUCLEOTIDE SEQUENCE [LARGE SCALE GENOMIC DNA]</scope>
    <source>
        <strain evidence="2 3">KCTC 42194</strain>
    </source>
</reference>
<proteinExistence type="predicted"/>
<dbReference type="AlphaFoldDB" id="A0A7X1FW21"/>
<dbReference type="EMBL" id="JACLAX010000002">
    <property type="protein sequence ID" value="MBC2668033.1"/>
    <property type="molecule type" value="Genomic_DNA"/>
</dbReference>
<gene>
    <name evidence="2" type="ORF">H7F53_02600</name>
</gene>
<evidence type="ECO:0000256" key="1">
    <source>
        <dbReference type="SAM" id="MobiDB-lite"/>
    </source>
</evidence>
<organism evidence="2 3">
    <name type="scientific">Novosphingobium piscinae</name>
    <dbReference type="NCBI Taxonomy" id="1507448"/>
    <lineage>
        <taxon>Bacteria</taxon>
        <taxon>Pseudomonadati</taxon>
        <taxon>Pseudomonadota</taxon>
        <taxon>Alphaproteobacteria</taxon>
        <taxon>Sphingomonadales</taxon>
        <taxon>Sphingomonadaceae</taxon>
        <taxon>Novosphingobium</taxon>
    </lineage>
</organism>
<sequence length="243" mass="25848">MCLAAIAFEADPRWRLVIAANRDEFHARPAAPLARWSDGSGIIAGRDETAGGTWLGLTETGRLALVTNFRVPGFPLPDRPSRGRLVTDVLAGRDPVGAGLAAMNPCNLLVVEGAAASFVTNYPELATRQLEPGLHGLSNGALAPPWRKTEQTMAALRGWLDGAAESSPEGLFAALADPRPTAESWEEGGPEPRLSSPFIRDPSYGTRCSTVVLVDRSGAGTIIERRFTAHGQPAGEVAIAFRW</sequence>
<dbReference type="InterPro" id="IPR008551">
    <property type="entry name" value="TANGO2"/>
</dbReference>
<feature type="region of interest" description="Disordered" evidence="1">
    <location>
        <begin position="179"/>
        <end position="199"/>
    </location>
</feature>
<evidence type="ECO:0000313" key="2">
    <source>
        <dbReference type="EMBL" id="MBC2668033.1"/>
    </source>
</evidence>
<evidence type="ECO:0000313" key="3">
    <source>
        <dbReference type="Proteomes" id="UP000551327"/>
    </source>
</evidence>
<dbReference type="Proteomes" id="UP000551327">
    <property type="component" value="Unassembled WGS sequence"/>
</dbReference>